<comment type="subcellular location">
    <subcellularLocation>
        <location evidence="1">Membrane</location>
        <topology evidence="1">Multi-pass membrane protein</topology>
    </subcellularLocation>
    <subcellularLocation>
        <location evidence="10">Mitochondrion inner membrane</location>
        <topology evidence="10">Multi-pass membrane protein</topology>
    </subcellularLocation>
</comment>
<keyword evidence="3 10" id="KW-0813">Transport</keyword>
<keyword evidence="10" id="KW-0999">Mitochondrion inner membrane</keyword>
<dbReference type="SUPFAM" id="SSF144083">
    <property type="entry name" value="Magnesium transport protein CorA, transmembrane region"/>
    <property type="match status" value="1"/>
</dbReference>
<dbReference type="EMBL" id="MBFS01000696">
    <property type="protein sequence ID" value="PVV01935.1"/>
    <property type="molecule type" value="Genomic_DNA"/>
</dbReference>
<comment type="similarity">
    <text evidence="2 10">Belongs to the CorA metal ion transporter (MIT) (TC 1.A.35) family.</text>
</comment>
<evidence type="ECO:0000313" key="12">
    <source>
        <dbReference type="EMBL" id="PVV01935.1"/>
    </source>
</evidence>
<evidence type="ECO:0000256" key="1">
    <source>
        <dbReference type="ARBA" id="ARBA00004141"/>
    </source>
</evidence>
<dbReference type="OrthoDB" id="10251508at2759"/>
<evidence type="ECO:0000256" key="5">
    <source>
        <dbReference type="ARBA" id="ARBA00022842"/>
    </source>
</evidence>
<feature type="transmembrane region" description="Helical" evidence="10">
    <location>
        <begin position="117"/>
        <end position="137"/>
    </location>
</feature>
<dbReference type="Proteomes" id="UP000245609">
    <property type="component" value="Unassembled WGS sequence"/>
</dbReference>
<keyword evidence="4 10" id="KW-0812">Transmembrane</keyword>
<accession>A0A2T9ZBJ4</accession>
<dbReference type="InterPro" id="IPR039204">
    <property type="entry name" value="MRS2-like"/>
</dbReference>
<dbReference type="InterPro" id="IPR045863">
    <property type="entry name" value="CorA_TM1_TM2"/>
</dbReference>
<keyword evidence="5 10" id="KW-0460">Magnesium</keyword>
<evidence type="ECO:0000256" key="4">
    <source>
        <dbReference type="ARBA" id="ARBA00022692"/>
    </source>
</evidence>
<keyword evidence="7 10" id="KW-1133">Transmembrane helix</keyword>
<evidence type="ECO:0000256" key="9">
    <source>
        <dbReference type="ARBA" id="ARBA00023136"/>
    </source>
</evidence>
<evidence type="ECO:0000256" key="2">
    <source>
        <dbReference type="ARBA" id="ARBA00009765"/>
    </source>
</evidence>
<keyword evidence="11" id="KW-0175">Coiled coil</keyword>
<sequence>MAYLEESIDRTKLKELLQYSKRLARFEQKVANIRDAIEEVLDQDEDLADMYLTNKKSGVSQPIDSHDEVELILETYLKQVEEVANQVESTSSQLKLTEDVVNIILDSQRNSLMLLEIRLTVLAVALAFGTFICSLFGMNLLSGFEQHSFAFYLVTAISSVIIALVISLGFLRIYKTLKKIN</sequence>
<evidence type="ECO:0000256" key="3">
    <source>
        <dbReference type="ARBA" id="ARBA00022448"/>
    </source>
</evidence>
<reference evidence="12 13" key="1">
    <citation type="journal article" date="2018" name="MBio">
        <title>Comparative Genomics Reveals the Core Gene Toolbox for the Fungus-Insect Symbiosis.</title>
        <authorList>
            <person name="Wang Y."/>
            <person name="Stata M."/>
            <person name="Wang W."/>
            <person name="Stajich J.E."/>
            <person name="White M.M."/>
            <person name="Moncalvo J.M."/>
        </authorList>
    </citation>
    <scope>NUCLEOTIDE SEQUENCE [LARGE SCALE GENOMIC DNA]</scope>
    <source>
        <strain evidence="12 13">SC-DP-2</strain>
    </source>
</reference>
<dbReference type="PANTHER" id="PTHR13890:SF0">
    <property type="entry name" value="MAGNESIUM TRANSPORTER MRS2 HOMOLOG, MITOCHONDRIAL"/>
    <property type="match status" value="1"/>
</dbReference>
<dbReference type="GO" id="GO:0015095">
    <property type="term" value="F:magnesium ion transmembrane transporter activity"/>
    <property type="evidence" value="ECO:0007669"/>
    <property type="project" value="TreeGrafter"/>
</dbReference>
<evidence type="ECO:0000256" key="11">
    <source>
        <dbReference type="SAM" id="Coils"/>
    </source>
</evidence>
<protein>
    <recommendedName>
        <fullName evidence="10">Magnesium transporter</fullName>
    </recommendedName>
</protein>
<dbReference type="STRING" id="133381.A0A2T9ZBJ4"/>
<evidence type="ECO:0000256" key="7">
    <source>
        <dbReference type="ARBA" id="ARBA00022989"/>
    </source>
</evidence>
<feature type="coiled-coil region" evidence="11">
    <location>
        <begin position="16"/>
        <end position="43"/>
    </location>
</feature>
<evidence type="ECO:0000313" key="13">
    <source>
        <dbReference type="Proteomes" id="UP000245609"/>
    </source>
</evidence>
<evidence type="ECO:0000256" key="10">
    <source>
        <dbReference type="RuleBase" id="RU366042"/>
    </source>
</evidence>
<dbReference type="GO" id="GO:0005743">
    <property type="term" value="C:mitochondrial inner membrane"/>
    <property type="evidence" value="ECO:0007669"/>
    <property type="project" value="UniProtKB-SubCell"/>
</dbReference>
<comment type="caution">
    <text evidence="12">The sequence shown here is derived from an EMBL/GenBank/DDBJ whole genome shotgun (WGS) entry which is preliminary data.</text>
</comment>
<keyword evidence="8 10" id="KW-0406">Ion transport</keyword>
<dbReference type="CDD" id="cd12823">
    <property type="entry name" value="Mrs2_Mfm1p-like"/>
    <property type="match status" value="1"/>
</dbReference>
<feature type="transmembrane region" description="Helical" evidence="10">
    <location>
        <begin position="149"/>
        <end position="171"/>
    </location>
</feature>
<evidence type="ECO:0000256" key="8">
    <source>
        <dbReference type="ARBA" id="ARBA00023065"/>
    </source>
</evidence>
<evidence type="ECO:0000256" key="6">
    <source>
        <dbReference type="ARBA" id="ARBA00022946"/>
    </source>
</evidence>
<dbReference type="AlphaFoldDB" id="A0A2T9ZBJ4"/>
<keyword evidence="6" id="KW-0809">Transit peptide</keyword>
<dbReference type="Gene3D" id="1.20.58.340">
    <property type="entry name" value="Magnesium transport protein CorA, transmembrane region"/>
    <property type="match status" value="1"/>
</dbReference>
<keyword evidence="10" id="KW-0496">Mitochondrion</keyword>
<proteinExistence type="inferred from homology"/>
<dbReference type="Pfam" id="PF22099">
    <property type="entry name" value="MRS2-like"/>
    <property type="match status" value="1"/>
</dbReference>
<keyword evidence="9 10" id="KW-0472">Membrane</keyword>
<keyword evidence="13" id="KW-1185">Reference proteome</keyword>
<gene>
    <name evidence="12" type="ORF">BB560_003627</name>
</gene>
<name>A0A2T9ZBJ4_9FUNG</name>
<organism evidence="12 13">
    <name type="scientific">Smittium megazygosporum</name>
    <dbReference type="NCBI Taxonomy" id="133381"/>
    <lineage>
        <taxon>Eukaryota</taxon>
        <taxon>Fungi</taxon>
        <taxon>Fungi incertae sedis</taxon>
        <taxon>Zoopagomycota</taxon>
        <taxon>Kickxellomycotina</taxon>
        <taxon>Harpellomycetes</taxon>
        <taxon>Harpellales</taxon>
        <taxon>Legeriomycetaceae</taxon>
        <taxon>Smittium</taxon>
    </lineage>
</organism>
<dbReference type="PANTHER" id="PTHR13890">
    <property type="entry name" value="RNA SPLICING PROTEIN MRS2, MITOCHONDRIAL"/>
    <property type="match status" value="1"/>
</dbReference>
<dbReference type="GO" id="GO:0045016">
    <property type="term" value="P:mitochondrial magnesium ion transmembrane transport"/>
    <property type="evidence" value="ECO:0007669"/>
    <property type="project" value="TreeGrafter"/>
</dbReference>